<dbReference type="Pfam" id="PF03441">
    <property type="entry name" value="FAD_binding_7"/>
    <property type="match status" value="1"/>
</dbReference>
<evidence type="ECO:0000256" key="4">
    <source>
        <dbReference type="ARBA" id="ARBA00022630"/>
    </source>
</evidence>
<evidence type="ECO:0000256" key="6">
    <source>
        <dbReference type="ARBA" id="ARBA00022991"/>
    </source>
</evidence>
<dbReference type="PANTHER" id="PTHR11455">
    <property type="entry name" value="CRYPTOCHROME"/>
    <property type="match status" value="1"/>
</dbReference>
<dbReference type="EMBL" id="JAIMJA010000016">
    <property type="protein sequence ID" value="MCE2596190.1"/>
    <property type="molecule type" value="Genomic_DNA"/>
</dbReference>
<dbReference type="EC" id="4.1.99.3" evidence="9"/>
<dbReference type="Pfam" id="PF00875">
    <property type="entry name" value="DNA_photolyase"/>
    <property type="match status" value="1"/>
</dbReference>
<dbReference type="Gene3D" id="1.25.40.80">
    <property type="match status" value="1"/>
</dbReference>
<comment type="similarity">
    <text evidence="3">Belongs to the DNA photolyase class-1 family.</text>
</comment>
<sequence length="459" mass="51940">MNLVWLRKDLRISDNPALAAAMASGTTLALFISSPAQWQEHNLAPIQADFIEQNLQSVVNELAQLGVATLHHQVDLFTDIPSFLLDFCQQHQIQQIFANTEPELNEVRRDRAVLEAGLPLQLFEGHSIMAPGTVFTQAGTMFKVFTPFRKQWLEKVAQQWASPLAKPIAIGPAVEAIKIELACPKRDSSAWLAGEDEAQQRLSAFVQHKVADYKTYRDMPALDQTSGLSGYLAVGALSAKQCLHQVLQHYPDALNEQESGAFCWISELAWRDFYRHLLIAHPKLSMGYNFVPKAANIQWSQNDDDFAAWCEGRTGYPLVDAAMRQLNETGWMHNRLRMVVASFLTKHLLIDWRRGEQYFSQQLIDADLASNNGGWQWAASTGCDAQPYFRIFNPIRQSERFDPDGTFIRKYCTELINLTAKNIHMPKANERPIRYVKPLVEHSFARQRALDAFAVLGKG</sequence>
<feature type="domain" description="Photolyase/cryptochrome alpha/beta" evidence="8">
    <location>
        <begin position="1"/>
        <end position="128"/>
    </location>
</feature>
<dbReference type="InterPro" id="IPR006050">
    <property type="entry name" value="DNA_photolyase_N"/>
</dbReference>
<evidence type="ECO:0000313" key="9">
    <source>
        <dbReference type="EMBL" id="MCE2596190.1"/>
    </source>
</evidence>
<gene>
    <name evidence="9" type="primary">phrB</name>
    <name evidence="9" type="ORF">K6Y31_15355</name>
</gene>
<keyword evidence="4 7" id="KW-0285">Flavoprotein</keyword>
<comment type="cofactor">
    <cofactor evidence="1">
        <name>(6R)-5,10-methylene-5,6,7,8-tetrahydrofolate</name>
        <dbReference type="ChEBI" id="CHEBI:15636"/>
    </cofactor>
</comment>
<evidence type="ECO:0000256" key="5">
    <source>
        <dbReference type="ARBA" id="ARBA00022827"/>
    </source>
</evidence>
<keyword evidence="6 7" id="KW-0157">Chromophore</keyword>
<dbReference type="GO" id="GO:0003904">
    <property type="term" value="F:deoxyribodipyrimidine photo-lyase activity"/>
    <property type="evidence" value="ECO:0007669"/>
    <property type="project" value="UniProtKB-EC"/>
</dbReference>
<dbReference type="InterPro" id="IPR014729">
    <property type="entry name" value="Rossmann-like_a/b/a_fold"/>
</dbReference>
<dbReference type="PROSITE" id="PS00394">
    <property type="entry name" value="DNA_PHOTOLYASES_1_1"/>
    <property type="match status" value="1"/>
</dbReference>
<dbReference type="NCBIfam" id="NF007955">
    <property type="entry name" value="PRK10674.1"/>
    <property type="match status" value="1"/>
</dbReference>
<keyword evidence="5 7" id="KW-0274">FAD</keyword>
<dbReference type="InterPro" id="IPR036155">
    <property type="entry name" value="Crypto/Photolyase_N_sf"/>
</dbReference>
<reference evidence="9 10" key="1">
    <citation type="journal article" date="2022" name="Environ. Microbiol. Rep.">
        <title>Eco-phylogenetic analyses reveal divergent evolution of vitamin B12 metabolism in the marine bacterial family 'Psychromonadaceae'.</title>
        <authorList>
            <person name="Jin X."/>
            <person name="Yang Y."/>
            <person name="Cao H."/>
            <person name="Gao B."/>
            <person name="Zhao Z."/>
        </authorList>
    </citation>
    <scope>NUCLEOTIDE SEQUENCE [LARGE SCALE GENOMIC DNA]</scope>
    <source>
        <strain evidence="9 10">MKS20</strain>
    </source>
</reference>
<protein>
    <submittedName>
        <fullName evidence="9">Deoxyribodipyrimidine photo-lyase</fullName>
        <ecNumber evidence="9">4.1.99.3</ecNumber>
    </submittedName>
</protein>
<keyword evidence="10" id="KW-1185">Reference proteome</keyword>
<dbReference type="InterPro" id="IPR018394">
    <property type="entry name" value="DNA_photolyase_1_CS_C"/>
</dbReference>
<evidence type="ECO:0000256" key="7">
    <source>
        <dbReference type="RuleBase" id="RU004182"/>
    </source>
</evidence>
<dbReference type="InterPro" id="IPR002081">
    <property type="entry name" value="Cryptochrome/DNA_photolyase_1"/>
</dbReference>
<comment type="caution">
    <text evidence="9">The sequence shown here is derived from an EMBL/GenBank/DDBJ whole genome shotgun (WGS) entry which is preliminary data.</text>
</comment>
<evidence type="ECO:0000259" key="8">
    <source>
        <dbReference type="PROSITE" id="PS51645"/>
    </source>
</evidence>
<comment type="similarity">
    <text evidence="7">Belongs to the DNA photolyase family.</text>
</comment>
<comment type="cofactor">
    <cofactor evidence="2">
        <name>FAD</name>
        <dbReference type="ChEBI" id="CHEBI:57692"/>
    </cofactor>
</comment>
<dbReference type="Gene3D" id="1.10.579.10">
    <property type="entry name" value="DNA Cyclobutane Dipyrimidine Photolyase, subunit A, domain 3"/>
    <property type="match status" value="1"/>
</dbReference>
<dbReference type="Proteomes" id="UP001201273">
    <property type="component" value="Unassembled WGS sequence"/>
</dbReference>
<evidence type="ECO:0000256" key="2">
    <source>
        <dbReference type="ARBA" id="ARBA00001974"/>
    </source>
</evidence>
<dbReference type="PRINTS" id="PR00147">
    <property type="entry name" value="DNAPHOTLYASE"/>
</dbReference>
<organism evidence="9 10">
    <name type="scientific">Motilimonas cestriensis</name>
    <dbReference type="NCBI Taxonomy" id="2742685"/>
    <lineage>
        <taxon>Bacteria</taxon>
        <taxon>Pseudomonadati</taxon>
        <taxon>Pseudomonadota</taxon>
        <taxon>Gammaproteobacteria</taxon>
        <taxon>Alteromonadales</taxon>
        <taxon>Alteromonadales genera incertae sedis</taxon>
        <taxon>Motilimonas</taxon>
    </lineage>
</organism>
<keyword evidence="9" id="KW-0456">Lyase</keyword>
<evidence type="ECO:0000313" key="10">
    <source>
        <dbReference type="Proteomes" id="UP001201273"/>
    </source>
</evidence>
<dbReference type="RefSeq" id="WP_233053840.1">
    <property type="nucleotide sequence ID" value="NZ_JAIMJA010000016.1"/>
</dbReference>
<dbReference type="SUPFAM" id="SSF48173">
    <property type="entry name" value="Cryptochrome/photolyase FAD-binding domain"/>
    <property type="match status" value="1"/>
</dbReference>
<proteinExistence type="inferred from homology"/>
<dbReference type="PROSITE" id="PS00691">
    <property type="entry name" value="DNA_PHOTOLYASES_1_2"/>
    <property type="match status" value="1"/>
</dbReference>
<dbReference type="Gene3D" id="3.40.50.620">
    <property type="entry name" value="HUPs"/>
    <property type="match status" value="1"/>
</dbReference>
<dbReference type="PANTHER" id="PTHR11455:SF9">
    <property type="entry name" value="CRYPTOCHROME CIRCADIAN CLOCK 5 ISOFORM X1"/>
    <property type="match status" value="1"/>
</dbReference>
<dbReference type="PROSITE" id="PS51645">
    <property type="entry name" value="PHR_CRY_ALPHA_BETA"/>
    <property type="match status" value="1"/>
</dbReference>
<name>A0ABS8WD42_9GAMM</name>
<dbReference type="InterPro" id="IPR005101">
    <property type="entry name" value="Cryptochr/Photolyase_FAD-bd"/>
</dbReference>
<dbReference type="SUPFAM" id="SSF52425">
    <property type="entry name" value="Cryptochrome/photolyase, N-terminal domain"/>
    <property type="match status" value="1"/>
</dbReference>
<evidence type="ECO:0000256" key="3">
    <source>
        <dbReference type="ARBA" id="ARBA00005862"/>
    </source>
</evidence>
<accession>A0ABS8WD42</accession>
<evidence type="ECO:0000256" key="1">
    <source>
        <dbReference type="ARBA" id="ARBA00001932"/>
    </source>
</evidence>
<dbReference type="InterPro" id="IPR036134">
    <property type="entry name" value="Crypto/Photolyase_FAD-like_sf"/>
</dbReference>